<protein>
    <recommendedName>
        <fullName evidence="1">DUF4423 domain-containing protein</fullName>
    </recommendedName>
</protein>
<dbReference type="AlphaFoldDB" id="A0A0F6YKT7"/>
<dbReference type="EMBL" id="CP011125">
    <property type="protein sequence ID" value="AKF08541.1"/>
    <property type="molecule type" value="Genomic_DNA"/>
</dbReference>
<keyword evidence="3" id="KW-1185">Reference proteome</keyword>
<dbReference type="NCBIfam" id="TIGR02147">
    <property type="entry name" value="Fsuc_second"/>
    <property type="match status" value="1"/>
</dbReference>
<evidence type="ECO:0000313" key="3">
    <source>
        <dbReference type="Proteomes" id="UP000034883"/>
    </source>
</evidence>
<proteinExistence type="predicted"/>
<accession>A0A0F6YKT7</accession>
<dbReference type="STRING" id="927083.DB32_005690"/>
<reference evidence="2 3" key="1">
    <citation type="submission" date="2015-03" db="EMBL/GenBank/DDBJ databases">
        <title>Genome assembly of Sandaracinus amylolyticus DSM 53668.</title>
        <authorList>
            <person name="Sharma G."/>
            <person name="Subramanian S."/>
        </authorList>
    </citation>
    <scope>NUCLEOTIDE SEQUENCE [LARGE SCALE GENOMIC DNA]</scope>
    <source>
        <strain evidence="2 3">DSM 53668</strain>
    </source>
</reference>
<evidence type="ECO:0000313" key="2">
    <source>
        <dbReference type="EMBL" id="AKF08541.1"/>
    </source>
</evidence>
<gene>
    <name evidence="2" type="ORF">DB32_005690</name>
</gene>
<evidence type="ECO:0000259" key="1">
    <source>
        <dbReference type="Pfam" id="PF14394"/>
    </source>
</evidence>
<name>A0A0F6YKT7_9BACT</name>
<dbReference type="KEGG" id="samy:DB32_005690"/>
<dbReference type="Pfam" id="PF14394">
    <property type="entry name" value="DUF4423"/>
    <property type="match status" value="1"/>
</dbReference>
<dbReference type="InterPro" id="IPR025537">
    <property type="entry name" value="DUF4423"/>
</dbReference>
<organism evidence="2 3">
    <name type="scientific">Sandaracinus amylolyticus</name>
    <dbReference type="NCBI Taxonomy" id="927083"/>
    <lineage>
        <taxon>Bacteria</taxon>
        <taxon>Pseudomonadati</taxon>
        <taxon>Myxococcota</taxon>
        <taxon>Polyangia</taxon>
        <taxon>Polyangiales</taxon>
        <taxon>Sandaracinaceae</taxon>
        <taxon>Sandaracinus</taxon>
    </lineage>
</organism>
<dbReference type="Proteomes" id="UP000034883">
    <property type="component" value="Chromosome"/>
</dbReference>
<feature type="domain" description="DUF4423" evidence="1">
    <location>
        <begin position="111"/>
        <end position="276"/>
    </location>
</feature>
<dbReference type="InterPro" id="IPR011873">
    <property type="entry name" value="CHP02147"/>
</dbReference>
<sequence length="283" mass="32177">MARRRAAEISVYDYLDHRAFLGDYYVAQKERGRGFSYRLFSRRAGLRSPNHLKLVIEGQRRLTAEMAVRYAAAMKLPDDESAYFLDLVAFNHARTPAERADTYQRLTGHRGYRKAQTLDQRHAAYYSQWYIPAIREMAMLPGFRGEPGWIAERMVPPITREQAASALETLVALSLLTKHEDGTLAPAEWVVKTEDATRGVHLASYHRVMLERAREALDHLPGTTRNLSAITLCTSAAGYERIVERVKRFRQELITLASLEDEGTHVVHVGVQIFPLTRPPEAA</sequence>
<dbReference type="RefSeq" id="WP_053235670.1">
    <property type="nucleotide sequence ID" value="NZ_CP011125.1"/>
</dbReference>